<sequence>MTEAFPTFNLEDKVAAKGEGIVTNANELRVDMGNDKNTEAGASPSGQVAANSLVAGVRKSERIKITNSRWKDYV</sequence>
<gene>
    <name evidence="1" type="ORF">AYBTSS11_LOCUS19759</name>
</gene>
<organism evidence="1 2">
    <name type="scientific">Sphenostylis stenocarpa</name>
    <dbReference type="NCBI Taxonomy" id="92480"/>
    <lineage>
        <taxon>Eukaryota</taxon>
        <taxon>Viridiplantae</taxon>
        <taxon>Streptophyta</taxon>
        <taxon>Embryophyta</taxon>
        <taxon>Tracheophyta</taxon>
        <taxon>Spermatophyta</taxon>
        <taxon>Magnoliopsida</taxon>
        <taxon>eudicotyledons</taxon>
        <taxon>Gunneridae</taxon>
        <taxon>Pentapetalae</taxon>
        <taxon>rosids</taxon>
        <taxon>fabids</taxon>
        <taxon>Fabales</taxon>
        <taxon>Fabaceae</taxon>
        <taxon>Papilionoideae</taxon>
        <taxon>50 kb inversion clade</taxon>
        <taxon>NPAAA clade</taxon>
        <taxon>indigoferoid/millettioid clade</taxon>
        <taxon>Phaseoleae</taxon>
        <taxon>Sphenostylis</taxon>
    </lineage>
</organism>
<accession>A0AA86SSQ3</accession>
<evidence type="ECO:0000313" key="2">
    <source>
        <dbReference type="Proteomes" id="UP001189624"/>
    </source>
</evidence>
<dbReference type="Proteomes" id="UP001189624">
    <property type="component" value="Chromosome 6"/>
</dbReference>
<evidence type="ECO:0000313" key="1">
    <source>
        <dbReference type="EMBL" id="CAJ1963409.1"/>
    </source>
</evidence>
<name>A0AA86SSQ3_9FABA</name>
<protein>
    <submittedName>
        <fullName evidence="1">Uncharacterized protein</fullName>
    </submittedName>
</protein>
<dbReference type="EMBL" id="OY731403">
    <property type="protein sequence ID" value="CAJ1963409.1"/>
    <property type="molecule type" value="Genomic_DNA"/>
</dbReference>
<proteinExistence type="predicted"/>
<keyword evidence="2" id="KW-1185">Reference proteome</keyword>
<dbReference type="Gramene" id="rna-AYBTSS11_LOCUS19759">
    <property type="protein sequence ID" value="CAJ1963409.1"/>
    <property type="gene ID" value="gene-AYBTSS11_LOCUS19759"/>
</dbReference>
<dbReference type="AlphaFoldDB" id="A0AA86SSQ3"/>
<reference evidence="1" key="1">
    <citation type="submission" date="2023-10" db="EMBL/GenBank/DDBJ databases">
        <authorList>
            <person name="Domelevo Entfellner J.-B."/>
        </authorList>
    </citation>
    <scope>NUCLEOTIDE SEQUENCE</scope>
</reference>